<dbReference type="EnsemblMetazoa" id="CLYHEMT008925.2">
    <property type="protein sequence ID" value="CLYHEMP008925.2"/>
    <property type="gene ID" value="CLYHEMG008925"/>
</dbReference>
<dbReference type="PROSITE" id="PS51650">
    <property type="entry name" value="C2_DOCK"/>
    <property type="match status" value="1"/>
</dbReference>
<dbReference type="InterPro" id="IPR016024">
    <property type="entry name" value="ARM-type_fold"/>
</dbReference>
<dbReference type="SUPFAM" id="SSF50729">
    <property type="entry name" value="PH domain-like"/>
    <property type="match status" value="1"/>
</dbReference>
<dbReference type="PROSITE" id="PS50003">
    <property type="entry name" value="PH_DOMAIN"/>
    <property type="match status" value="1"/>
</dbReference>
<dbReference type="InterPro" id="IPR026791">
    <property type="entry name" value="DOCK"/>
</dbReference>
<dbReference type="Gene3D" id="2.60.40.150">
    <property type="entry name" value="C2 domain"/>
    <property type="match status" value="1"/>
</dbReference>
<dbReference type="PROSITE" id="PS51651">
    <property type="entry name" value="DOCKER"/>
    <property type="match status" value="1"/>
</dbReference>
<comment type="similarity">
    <text evidence="3">Belongs to the DOCK family.</text>
</comment>
<evidence type="ECO:0000259" key="6">
    <source>
        <dbReference type="PROSITE" id="PS51650"/>
    </source>
</evidence>
<dbReference type="InterPro" id="IPR046769">
    <property type="entry name" value="DOCKER_Lobe_A"/>
</dbReference>
<dbReference type="Pfam" id="PF11878">
    <property type="entry name" value="DOCK_C-D_N"/>
    <property type="match status" value="1"/>
</dbReference>
<dbReference type="InterPro" id="IPR001849">
    <property type="entry name" value="PH_domain"/>
</dbReference>
<dbReference type="OrthoDB" id="47328at2759"/>
<dbReference type="Pfam" id="PF14429">
    <property type="entry name" value="DOCK-C2"/>
    <property type="match status" value="1"/>
</dbReference>
<dbReference type="InterPro" id="IPR027007">
    <property type="entry name" value="C2_DOCK-type_domain"/>
</dbReference>
<dbReference type="Pfam" id="PF20422">
    <property type="entry name" value="DHR-2_Lobe_B"/>
    <property type="match status" value="1"/>
</dbReference>
<dbReference type="Gene3D" id="2.30.29.30">
    <property type="entry name" value="Pleckstrin-homology domain (PH domain)/Phosphotyrosine-binding domain (PTB)"/>
    <property type="match status" value="1"/>
</dbReference>
<evidence type="ECO:0008006" key="10">
    <source>
        <dbReference type="Google" id="ProtNLM"/>
    </source>
</evidence>
<reference evidence="8" key="1">
    <citation type="submission" date="2021-01" db="UniProtKB">
        <authorList>
            <consortium name="EnsemblMetazoa"/>
        </authorList>
    </citation>
    <scope>IDENTIFICATION</scope>
</reference>
<feature type="domain" description="DOCKER" evidence="7">
    <location>
        <begin position="1605"/>
        <end position="1963"/>
    </location>
</feature>
<dbReference type="GO" id="GO:0005085">
    <property type="term" value="F:guanyl-nucleotide exchange factor activity"/>
    <property type="evidence" value="ECO:0007669"/>
    <property type="project" value="UniProtKB-KW"/>
</dbReference>
<dbReference type="InterPro" id="IPR043161">
    <property type="entry name" value="DOCK_C_lobe_A"/>
</dbReference>
<name>A0A7M5V7M5_9CNID</name>
<feature type="domain" description="C2 DOCK-type" evidence="6">
    <location>
        <begin position="647"/>
        <end position="831"/>
    </location>
</feature>
<dbReference type="InterPro" id="IPR027357">
    <property type="entry name" value="DOCKER_dom"/>
</dbReference>
<evidence type="ECO:0000256" key="4">
    <source>
        <dbReference type="SAM" id="MobiDB-lite"/>
    </source>
</evidence>
<dbReference type="InterPro" id="IPR046770">
    <property type="entry name" value="DOCKER_Lobe_B"/>
</dbReference>
<dbReference type="PANTHER" id="PTHR23317:SF26">
    <property type="entry name" value="ZIZIMIN, ISOFORM K"/>
    <property type="match status" value="1"/>
</dbReference>
<dbReference type="Pfam" id="PF06920">
    <property type="entry name" value="DHR-2_Lobe_A"/>
    <property type="match status" value="1"/>
</dbReference>
<evidence type="ECO:0000313" key="9">
    <source>
        <dbReference type="Proteomes" id="UP000594262"/>
    </source>
</evidence>
<keyword evidence="2" id="KW-0344">Guanine-nucleotide releasing factor</keyword>
<accession>A0A7M5V7M5</accession>
<dbReference type="PANTHER" id="PTHR23317">
    <property type="entry name" value="DEDICATOR OF CYTOKINESIS DOCK"/>
    <property type="match status" value="1"/>
</dbReference>
<keyword evidence="9" id="KW-1185">Reference proteome</keyword>
<evidence type="ECO:0000256" key="3">
    <source>
        <dbReference type="PROSITE-ProRule" id="PRU00983"/>
    </source>
</evidence>
<evidence type="ECO:0000259" key="5">
    <source>
        <dbReference type="PROSITE" id="PS50003"/>
    </source>
</evidence>
<sequence length="1963" mass="226119">MMKSSSSKLKTLGSVENEQLPPSRPMSSNDVIVIREDSQHEKRVNLDQQIKDLVTGVHPIDYEKELEDRRTEIKRDRHNDLLLFPDDDISLFKRGRELKTEYSTVPPQAFKDASNLLVRECLNVYTCDHFVLERNYKKHTSHDWAQRNVQSIKILQKPLYEVDVELDEIDGMQETMLAPTRENGIYKEGYLTKSPFHSDNNPVYGTKEVESALLQTYKRRWFTLKQTSNDGSYVLEYRKEEGSAFAKGTLYLDSCTQIRKGVKGRMYGFELHIQDKIYGLAADSSNEMDTWIKALCKGTGIEIEQEKPLRSLFGKGTHAKHKNLRESLKNSNHPLLQEYAKETDAGNAKMRQSNRLPIFGVYPELFSQTYGVLDTQDNTVEPFKDGKSTKFVFYAHSLKFKLNNGDQNCEPFFLTVALYDVKNNMKISEDFCFDLNDDSMKEIYSNPTKDENDVGGEKKKEKVYHCPKQCVFSVETAHQEIFLVLRINKVLQGGITACAEPYIKGSDNVKAAQKVSKQVQLAGKRLGKLRMPFGWCAKNVFKNEVGDLDLESGFGSIYKQESSRLTDDELLRMLQDLKNEYKINRTVIPGSFQSKLSPITSNFPNCYSPSLIPLKPFSRSEDVEASVEVQSFCPMKTEIAVPFNEYVNNFYIYPISLNYSSQKALKARNISCTIQFKDLDDLSAKPLKCLYQRNGVCTFTHQIVCPVLHHNTTPAFFEEIKILLPPQLEKKHHVLFTFHHVSVEQPKESKEKKKDVMTPVGYSWMAVLDQHVIRGDENSLPVALYLPESYMYSDTVNEGLNGNMGGKTNGPDIKWADGKGQKIFKVNAKLISTIYSQDSHINNLFSHWALCGDGRPSADVEMSRLLKLMHAVDVELVIKFLPVVLNMLFHVLIQTNNEDVAVNVVSLLIRITSMMHTANKNHFLKSYVEYTFQMESIKNKTVHEELAKNLIFYLRLGADPTMIANILQHSWFFFDVMVKSMAHSHMGRAKKNAFESRKGRFNNDYTKTLENLFKVFIDQLVNRAKEKATVVKEANVNLGKFIRDCLTHMDRGFVFEIVNYLKDQYNPPDTQMFELKFELLRCISEHEHFVPLNFPFDIRKKGDVHESTLNDYYCKRHFLVGVLLREFSNALYQPKAIRKYALRVLRNLLAKHEFDERYIGNVEKQSRIAGLYIPYLTMMLEHSLRFHKNLDRPKIDDSLLSIHRIAPTTPSHDGNMSPILMKRSSTVSNTFSSESQSIMSLTGSGKVPPILPFEDDEAREFLLCFSFLLKNLHSSIVVDWWREILTTPIKRPHVNAATFYYRQCEKHFAKFLAIIDFFDLLEQCVKRLKYNGSANLEKTNVTAESTKQFFENKYASLTRPSPRLSVGNSHRRQLSSSSASQFSISDYELEKKSLLEANLANEVAVTVLDMIELFITHFKFHLEQDDGDNVLMKKLFNVLMTFLRIGQSEEVMKYVFASLRSFMHKFSSVLFHGSANVCGVLCYEILRLCNSKIESVRTQACCFMYLLMRSNYEFSGKGCARVHHQVIVAVSKLIAAGMNRHSMLQSLIILKNYSVDDKGMKSTEFPAEVRDLIKKVHTVLLATAQMKEHEDDHEVLVDLQYSLAKSYSSTPELRQTWLQSMALIHEKHGDYSESAMCYIHSAALVAEYLKSRGEYPGGSSLFRNMSSNIVPDESLTVDDGGDNSELIYRTKNLIDLLEVSADRIRMSERYELMGEIYKIAIPLYELERNFPLLAIAYGTLKESYEKVVAVMETGKRMLGRYYRVAFYGRVFKSNDGKEFIYKEPKLTSLPEISQRLNEKYDQKYGNVKLIMDSAKVKPEELNPAVNYIQVTFVEPYFDEDELKQRVTAFERENNIRRFVFETPFTLSGKARGSLSEQHKRKTILTTSHSFPYVKKRILVVQQEQYELSPIEVKAFSQHSLILRLDNDRGVDFWGISFHFNQHVFFLKFFGQKEEKTNFFNLSL</sequence>
<dbReference type="InterPro" id="IPR021816">
    <property type="entry name" value="DOCK_C/D_N"/>
</dbReference>
<evidence type="ECO:0000313" key="8">
    <source>
        <dbReference type="EnsemblMetazoa" id="CLYHEMP008925.2"/>
    </source>
</evidence>
<organism evidence="8 9">
    <name type="scientific">Clytia hemisphaerica</name>
    <dbReference type="NCBI Taxonomy" id="252671"/>
    <lineage>
        <taxon>Eukaryota</taxon>
        <taxon>Metazoa</taxon>
        <taxon>Cnidaria</taxon>
        <taxon>Hydrozoa</taxon>
        <taxon>Hydroidolina</taxon>
        <taxon>Leptothecata</taxon>
        <taxon>Obeliida</taxon>
        <taxon>Clytiidae</taxon>
        <taxon>Clytia</taxon>
    </lineage>
</organism>
<feature type="region of interest" description="Disordered" evidence="4">
    <location>
        <begin position="1"/>
        <end position="29"/>
    </location>
</feature>
<evidence type="ECO:0000256" key="2">
    <source>
        <dbReference type="ARBA" id="ARBA00022658"/>
    </source>
</evidence>
<dbReference type="SUPFAM" id="SSF48371">
    <property type="entry name" value="ARM repeat"/>
    <property type="match status" value="1"/>
</dbReference>
<dbReference type="SMART" id="SM00233">
    <property type="entry name" value="PH"/>
    <property type="match status" value="1"/>
</dbReference>
<keyword evidence="1" id="KW-0597">Phosphoprotein</keyword>
<dbReference type="InterPro" id="IPR011993">
    <property type="entry name" value="PH-like_dom_sf"/>
</dbReference>
<feature type="domain" description="PH" evidence="5">
    <location>
        <begin position="184"/>
        <end position="300"/>
    </location>
</feature>
<dbReference type="Pfam" id="PF00169">
    <property type="entry name" value="PH"/>
    <property type="match status" value="1"/>
</dbReference>
<proteinExistence type="inferred from homology"/>
<protein>
    <recommendedName>
        <fullName evidence="10">Dedicator of cytokinesis protein 9</fullName>
    </recommendedName>
</protein>
<dbReference type="Gene3D" id="1.25.40.410">
    <property type="match status" value="1"/>
</dbReference>
<dbReference type="GO" id="GO:0007264">
    <property type="term" value="P:small GTPase-mediated signal transduction"/>
    <property type="evidence" value="ECO:0007669"/>
    <property type="project" value="InterPro"/>
</dbReference>
<dbReference type="InterPro" id="IPR035892">
    <property type="entry name" value="C2_domain_sf"/>
</dbReference>
<evidence type="ECO:0000259" key="7">
    <source>
        <dbReference type="PROSITE" id="PS51651"/>
    </source>
</evidence>
<evidence type="ECO:0000256" key="1">
    <source>
        <dbReference type="ARBA" id="ARBA00022553"/>
    </source>
</evidence>
<dbReference type="Proteomes" id="UP000594262">
    <property type="component" value="Unplaced"/>
</dbReference>